<feature type="non-terminal residue" evidence="1">
    <location>
        <position position="1"/>
    </location>
</feature>
<protein>
    <submittedName>
        <fullName evidence="1">Uncharacterized protein</fullName>
    </submittedName>
</protein>
<dbReference type="AlphaFoldDB" id="A0A5J9WAJ1"/>
<evidence type="ECO:0000313" key="1">
    <source>
        <dbReference type="EMBL" id="TVU44354.1"/>
    </source>
</evidence>
<accession>A0A5J9WAJ1</accession>
<dbReference type="SUPFAM" id="SSF53756">
    <property type="entry name" value="UDP-Glycosyltransferase/glycogen phosphorylase"/>
    <property type="match status" value="1"/>
</dbReference>
<comment type="caution">
    <text evidence="1">The sequence shown here is derived from an EMBL/GenBank/DDBJ whole genome shotgun (WGS) entry which is preliminary data.</text>
</comment>
<dbReference type="Proteomes" id="UP000324897">
    <property type="component" value="Chromosome 5"/>
</dbReference>
<gene>
    <name evidence="1" type="ORF">EJB05_03790</name>
</gene>
<reference evidence="1 2" key="1">
    <citation type="journal article" date="2019" name="Sci. Rep.">
        <title>A high-quality genome of Eragrostis curvula grass provides insights into Poaceae evolution and supports new strategies to enhance forage quality.</title>
        <authorList>
            <person name="Carballo J."/>
            <person name="Santos B.A.C.M."/>
            <person name="Zappacosta D."/>
            <person name="Garbus I."/>
            <person name="Selva J.P."/>
            <person name="Gallo C.A."/>
            <person name="Diaz A."/>
            <person name="Albertini E."/>
            <person name="Caccamo M."/>
            <person name="Echenique V."/>
        </authorList>
    </citation>
    <scope>NUCLEOTIDE SEQUENCE [LARGE SCALE GENOMIC DNA]</scope>
    <source>
        <strain evidence="2">cv. Victoria</strain>
        <tissue evidence="1">Leaf</tissue>
    </source>
</reference>
<dbReference type="Gene3D" id="3.40.50.2000">
    <property type="entry name" value="Glycogen Phosphorylase B"/>
    <property type="match status" value="2"/>
</dbReference>
<organism evidence="1 2">
    <name type="scientific">Eragrostis curvula</name>
    <name type="common">weeping love grass</name>
    <dbReference type="NCBI Taxonomy" id="38414"/>
    <lineage>
        <taxon>Eukaryota</taxon>
        <taxon>Viridiplantae</taxon>
        <taxon>Streptophyta</taxon>
        <taxon>Embryophyta</taxon>
        <taxon>Tracheophyta</taxon>
        <taxon>Spermatophyta</taxon>
        <taxon>Magnoliopsida</taxon>
        <taxon>Liliopsida</taxon>
        <taxon>Poales</taxon>
        <taxon>Poaceae</taxon>
        <taxon>PACMAD clade</taxon>
        <taxon>Chloridoideae</taxon>
        <taxon>Eragrostideae</taxon>
        <taxon>Eragrostidinae</taxon>
        <taxon>Eragrostis</taxon>
    </lineage>
</organism>
<dbReference type="EMBL" id="RWGY01000004">
    <property type="protein sequence ID" value="TVU44354.1"/>
    <property type="molecule type" value="Genomic_DNA"/>
</dbReference>
<sequence length="86" mass="9098">MWIGKDGQDLLRQTLARAVAAVKASSGLILNTGKVKAAILRLMTDKDGAEMRERAGELKKAAAECTGKAGSSCQAIDKLITHVMTL</sequence>
<dbReference type="OrthoDB" id="5835829at2759"/>
<keyword evidence="2" id="KW-1185">Reference proteome</keyword>
<evidence type="ECO:0000313" key="2">
    <source>
        <dbReference type="Proteomes" id="UP000324897"/>
    </source>
</evidence>
<dbReference type="Gramene" id="TVU44354">
    <property type="protein sequence ID" value="TVU44354"/>
    <property type="gene ID" value="EJB05_03790"/>
</dbReference>
<proteinExistence type="predicted"/>
<name>A0A5J9WAJ1_9POAL</name>